<dbReference type="InterPro" id="IPR045851">
    <property type="entry name" value="AMP-bd_C_sf"/>
</dbReference>
<dbReference type="Gene3D" id="3.30.300.30">
    <property type="match status" value="1"/>
</dbReference>
<keyword evidence="4" id="KW-1185">Reference proteome</keyword>
<dbReference type="SUPFAM" id="SSF56801">
    <property type="entry name" value="Acetyl-CoA synthetase-like"/>
    <property type="match status" value="1"/>
</dbReference>
<accession>A0A085WPA3</accession>
<dbReference type="PATRIC" id="fig|394096.3.peg.2591"/>
<evidence type="ECO:0000313" key="4">
    <source>
        <dbReference type="Proteomes" id="UP000028725"/>
    </source>
</evidence>
<sequence>MDWVRTRLFNRLRFALDSKVTLANVADKAAAAHVSGAVFYLHEPLPYSGLPEQSVSARDVLGFVNRVGNLLLAAGLKRFDRVALYKTHSPDYFFLGLAIVKAGGIAVPINPRMAHRDLGNYLAHTGARFVITDPETFTAGVQEVAARSSVEKWIFTTAPAVTTVPSLVLQRELPGASDQLEPVELASDSDVMIVHTSGTTGFPKGVLIGNGGIMSALRANLAIQPFSRKNKALFVGPYNHYATYLGMMTSMVGAAPVWALSKAEPETVLKLIEREKISVYVGFPDTYLAMYHHGLDKYDLSSMRAWMSAADASHEVHVRAFVQHGALYRVFGRPVTRSVFVDAWGTSELGFFGLTRIAFAGTQRYGRCIGRQSPIGHKVKIADERGRPMKPGEVGRFMVKGPMLFKGYWNAHDRLHGVMIDGWWWTGDVGYRDSSGRFYQLDRAVDVMETRQGPVYTLPIEELLLKFPEVGEAVVFGVPDADGSTVPAAVVYPKPGATADADALLQRINQQLEPKAALRRILLVNVDQIPRGLTGKVLKRQVRERYVDLVKAERSQAAVA</sequence>
<dbReference type="InterPro" id="IPR050237">
    <property type="entry name" value="ATP-dep_AMP-bd_enzyme"/>
</dbReference>
<dbReference type="OrthoDB" id="9803968at2"/>
<feature type="domain" description="AMP-binding enzyme C-terminal" evidence="2">
    <location>
        <begin position="460"/>
        <end position="536"/>
    </location>
</feature>
<dbReference type="InterPro" id="IPR000873">
    <property type="entry name" value="AMP-dep_synth/lig_dom"/>
</dbReference>
<name>A0A085WPA3_9BACT</name>
<protein>
    <submittedName>
        <fullName evidence="3">Long-chain-fatty-acid--CoA ligase</fullName>
    </submittedName>
</protein>
<proteinExistence type="predicted"/>
<dbReference type="PANTHER" id="PTHR43767:SF10">
    <property type="entry name" value="SURFACTIN SYNTHASE SUBUNIT 1"/>
    <property type="match status" value="1"/>
</dbReference>
<dbReference type="Gene3D" id="3.40.50.12780">
    <property type="entry name" value="N-terminal domain of ligase-like"/>
    <property type="match status" value="1"/>
</dbReference>
<dbReference type="PANTHER" id="PTHR43767">
    <property type="entry name" value="LONG-CHAIN-FATTY-ACID--COA LIGASE"/>
    <property type="match status" value="1"/>
</dbReference>
<dbReference type="InterPro" id="IPR025110">
    <property type="entry name" value="AMP-bd_C"/>
</dbReference>
<feature type="domain" description="AMP-dependent synthetase/ligase" evidence="1">
    <location>
        <begin position="52"/>
        <end position="409"/>
    </location>
</feature>
<evidence type="ECO:0000259" key="1">
    <source>
        <dbReference type="Pfam" id="PF00501"/>
    </source>
</evidence>
<evidence type="ECO:0000313" key="3">
    <source>
        <dbReference type="EMBL" id="KFE69516.1"/>
    </source>
</evidence>
<dbReference type="AlphaFoldDB" id="A0A085WPA3"/>
<dbReference type="PROSITE" id="PS00455">
    <property type="entry name" value="AMP_BINDING"/>
    <property type="match status" value="1"/>
</dbReference>
<dbReference type="Proteomes" id="UP000028725">
    <property type="component" value="Unassembled WGS sequence"/>
</dbReference>
<dbReference type="Pfam" id="PF00501">
    <property type="entry name" value="AMP-binding"/>
    <property type="match status" value="1"/>
</dbReference>
<dbReference type="GO" id="GO:0016877">
    <property type="term" value="F:ligase activity, forming carbon-sulfur bonds"/>
    <property type="evidence" value="ECO:0007669"/>
    <property type="project" value="UniProtKB-ARBA"/>
</dbReference>
<comment type="caution">
    <text evidence="3">The sequence shown here is derived from an EMBL/GenBank/DDBJ whole genome shotgun (WGS) entry which is preliminary data.</text>
</comment>
<keyword evidence="3" id="KW-0436">Ligase</keyword>
<dbReference type="RefSeq" id="WP_044186782.1">
    <property type="nucleotide sequence ID" value="NZ_JMCB01000004.1"/>
</dbReference>
<dbReference type="InterPro" id="IPR020845">
    <property type="entry name" value="AMP-binding_CS"/>
</dbReference>
<dbReference type="STRING" id="394096.DB31_6491"/>
<organism evidence="3 4">
    <name type="scientific">Hyalangium minutum</name>
    <dbReference type="NCBI Taxonomy" id="394096"/>
    <lineage>
        <taxon>Bacteria</taxon>
        <taxon>Pseudomonadati</taxon>
        <taxon>Myxococcota</taxon>
        <taxon>Myxococcia</taxon>
        <taxon>Myxococcales</taxon>
        <taxon>Cystobacterineae</taxon>
        <taxon>Archangiaceae</taxon>
        <taxon>Hyalangium</taxon>
    </lineage>
</organism>
<evidence type="ECO:0000259" key="2">
    <source>
        <dbReference type="Pfam" id="PF13193"/>
    </source>
</evidence>
<reference evidence="3 4" key="1">
    <citation type="submission" date="2014-04" db="EMBL/GenBank/DDBJ databases">
        <title>Genome assembly of Hyalangium minutum DSM 14724.</title>
        <authorList>
            <person name="Sharma G."/>
            <person name="Subramanian S."/>
        </authorList>
    </citation>
    <scope>NUCLEOTIDE SEQUENCE [LARGE SCALE GENOMIC DNA]</scope>
    <source>
        <strain evidence="3 4">DSM 14724</strain>
    </source>
</reference>
<gene>
    <name evidence="3" type="ORF">DB31_6491</name>
</gene>
<dbReference type="Pfam" id="PF13193">
    <property type="entry name" value="AMP-binding_C"/>
    <property type="match status" value="1"/>
</dbReference>
<dbReference type="EMBL" id="JMCB01000004">
    <property type="protein sequence ID" value="KFE69516.1"/>
    <property type="molecule type" value="Genomic_DNA"/>
</dbReference>
<dbReference type="InterPro" id="IPR042099">
    <property type="entry name" value="ANL_N_sf"/>
</dbReference>